<comment type="caution">
    <text evidence="2">The sequence shown here is derived from an EMBL/GenBank/DDBJ whole genome shotgun (WGS) entry which is preliminary data.</text>
</comment>
<evidence type="ECO:0000256" key="1">
    <source>
        <dbReference type="SAM" id="MobiDB-lite"/>
    </source>
</evidence>
<keyword evidence="3" id="KW-1185">Reference proteome</keyword>
<feature type="region of interest" description="Disordered" evidence="1">
    <location>
        <begin position="217"/>
        <end position="251"/>
    </location>
</feature>
<proteinExistence type="predicted"/>
<dbReference type="AlphaFoldDB" id="A0A9Q0YIP9"/>
<accession>A0A9Q0YIP9</accession>
<evidence type="ECO:0000313" key="2">
    <source>
        <dbReference type="EMBL" id="KAJ8023242.1"/>
    </source>
</evidence>
<gene>
    <name evidence="2" type="ORF">HOLleu_35602</name>
</gene>
<feature type="compositionally biased region" description="Basic and acidic residues" evidence="1">
    <location>
        <begin position="217"/>
        <end position="231"/>
    </location>
</feature>
<dbReference type="OrthoDB" id="10508625at2759"/>
<sequence>MLLSDNNTKLPLEQYSTIELCRHPERDEDDAGFLSVTVTSHNNTYVPDADQAVKQFSISHLCTASRVFHQLRLQKNKEIDGDDVQVLLTFSQAESTSTKIIMKARIKDLIISQESEDFLIGSVPTALEPYHELKAKISSMLENYHCIQLATYFDLTPAEEERVKTDALPGRILMKILDEREMIMPRKMFGLYQGLKVCHLDKIARLVFEYIEKNSNETHQEKHENEKDKCVKGIPGNASFSQRPLQKRQVL</sequence>
<organism evidence="2 3">
    <name type="scientific">Holothuria leucospilota</name>
    <name type="common">Black long sea cucumber</name>
    <name type="synonym">Mertensiothuria leucospilota</name>
    <dbReference type="NCBI Taxonomy" id="206669"/>
    <lineage>
        <taxon>Eukaryota</taxon>
        <taxon>Metazoa</taxon>
        <taxon>Echinodermata</taxon>
        <taxon>Eleutherozoa</taxon>
        <taxon>Echinozoa</taxon>
        <taxon>Holothuroidea</taxon>
        <taxon>Aspidochirotacea</taxon>
        <taxon>Aspidochirotida</taxon>
        <taxon>Holothuriidae</taxon>
        <taxon>Holothuria</taxon>
    </lineage>
</organism>
<name>A0A9Q0YIP9_HOLLE</name>
<evidence type="ECO:0000313" key="3">
    <source>
        <dbReference type="Proteomes" id="UP001152320"/>
    </source>
</evidence>
<dbReference type="Proteomes" id="UP001152320">
    <property type="component" value="Chromosome 19"/>
</dbReference>
<reference evidence="2" key="1">
    <citation type="submission" date="2021-10" db="EMBL/GenBank/DDBJ databases">
        <title>Tropical sea cucumber genome reveals ecological adaptation and Cuvierian tubules defense mechanism.</title>
        <authorList>
            <person name="Chen T."/>
        </authorList>
    </citation>
    <scope>NUCLEOTIDE SEQUENCE</scope>
    <source>
        <strain evidence="2">Nanhai2018</strain>
        <tissue evidence="2">Muscle</tissue>
    </source>
</reference>
<dbReference type="EMBL" id="JAIZAY010000019">
    <property type="protein sequence ID" value="KAJ8023242.1"/>
    <property type="molecule type" value="Genomic_DNA"/>
</dbReference>
<protein>
    <submittedName>
        <fullName evidence="2">Uncharacterized protein</fullName>
    </submittedName>
</protein>